<proteinExistence type="predicted"/>
<feature type="compositionally biased region" description="Basic residues" evidence="1">
    <location>
        <begin position="54"/>
        <end position="64"/>
    </location>
</feature>
<sequence>MEIIPLIIYPRNKYVARIGFRNVQGKHVTNVSMEALYHLATFDVPNGTRGITASKRKIRSKKAAPRGEDNNNRAEETKQPPLDLLGIERVCRLIATLAVEGSLSCSLAVA</sequence>
<evidence type="ECO:0000313" key="2">
    <source>
        <dbReference type="Proteomes" id="UP000887565"/>
    </source>
</evidence>
<name>A0A915HS80_ROMCU</name>
<feature type="region of interest" description="Disordered" evidence="1">
    <location>
        <begin position="47"/>
        <end position="79"/>
    </location>
</feature>
<keyword evidence="2" id="KW-1185">Reference proteome</keyword>
<dbReference type="AlphaFoldDB" id="A0A915HS80"/>
<evidence type="ECO:0000313" key="3">
    <source>
        <dbReference type="WBParaSite" id="nRc.2.0.1.t04783-RA"/>
    </source>
</evidence>
<organism evidence="2 3">
    <name type="scientific">Romanomermis culicivorax</name>
    <name type="common">Nematode worm</name>
    <dbReference type="NCBI Taxonomy" id="13658"/>
    <lineage>
        <taxon>Eukaryota</taxon>
        <taxon>Metazoa</taxon>
        <taxon>Ecdysozoa</taxon>
        <taxon>Nematoda</taxon>
        <taxon>Enoplea</taxon>
        <taxon>Dorylaimia</taxon>
        <taxon>Mermithida</taxon>
        <taxon>Mermithoidea</taxon>
        <taxon>Mermithidae</taxon>
        <taxon>Romanomermis</taxon>
    </lineage>
</organism>
<reference evidence="3" key="1">
    <citation type="submission" date="2022-11" db="UniProtKB">
        <authorList>
            <consortium name="WormBaseParasite"/>
        </authorList>
    </citation>
    <scope>IDENTIFICATION</scope>
</reference>
<evidence type="ECO:0000256" key="1">
    <source>
        <dbReference type="SAM" id="MobiDB-lite"/>
    </source>
</evidence>
<feature type="compositionally biased region" description="Basic and acidic residues" evidence="1">
    <location>
        <begin position="65"/>
        <end position="78"/>
    </location>
</feature>
<dbReference type="Proteomes" id="UP000887565">
    <property type="component" value="Unplaced"/>
</dbReference>
<accession>A0A915HS80</accession>
<dbReference type="WBParaSite" id="nRc.2.0.1.t04783-RA">
    <property type="protein sequence ID" value="nRc.2.0.1.t04783-RA"/>
    <property type="gene ID" value="nRc.2.0.1.g04783"/>
</dbReference>
<protein>
    <submittedName>
        <fullName evidence="3">Uncharacterized protein</fullName>
    </submittedName>
</protein>